<dbReference type="SUPFAM" id="SSF63999">
    <property type="entry name" value="Thiamin pyrophosphokinase, catalytic domain"/>
    <property type="match status" value="1"/>
</dbReference>
<dbReference type="GO" id="GO:0009229">
    <property type="term" value="P:thiamine diphosphate biosynthetic process"/>
    <property type="evidence" value="ECO:0007669"/>
    <property type="project" value="InterPro"/>
</dbReference>
<evidence type="ECO:0000313" key="7">
    <source>
        <dbReference type="EMBL" id="SEI76341.1"/>
    </source>
</evidence>
<dbReference type="InterPro" id="IPR006282">
    <property type="entry name" value="Thi_PPkinase"/>
</dbReference>
<protein>
    <recommendedName>
        <fullName evidence="5">Thiamine diphosphokinase</fullName>
        <ecNumber evidence="5">2.7.6.2</ecNumber>
    </recommendedName>
</protein>
<dbReference type="NCBIfam" id="TIGR01378">
    <property type="entry name" value="thi_PPkinase"/>
    <property type="match status" value="1"/>
</dbReference>
<dbReference type="GO" id="GO:0004788">
    <property type="term" value="F:thiamine diphosphokinase activity"/>
    <property type="evidence" value="ECO:0007669"/>
    <property type="project" value="UniProtKB-UniRule"/>
</dbReference>
<dbReference type="InterPro" id="IPR036371">
    <property type="entry name" value="TPK_B1-bd_sf"/>
</dbReference>
<keyword evidence="3 7" id="KW-0418">Kinase</keyword>
<organism evidence="7 8">
    <name type="scientific">Cribrihabitans marinus</name>
    <dbReference type="NCBI Taxonomy" id="1227549"/>
    <lineage>
        <taxon>Bacteria</taxon>
        <taxon>Pseudomonadati</taxon>
        <taxon>Pseudomonadota</taxon>
        <taxon>Alphaproteobacteria</taxon>
        <taxon>Rhodobacterales</taxon>
        <taxon>Paracoccaceae</taxon>
        <taxon>Cribrihabitans</taxon>
    </lineage>
</organism>
<dbReference type="Proteomes" id="UP000199379">
    <property type="component" value="Unassembled WGS sequence"/>
</dbReference>
<dbReference type="CDD" id="cd07995">
    <property type="entry name" value="TPK"/>
    <property type="match status" value="1"/>
</dbReference>
<evidence type="ECO:0000313" key="8">
    <source>
        <dbReference type="Proteomes" id="UP000199379"/>
    </source>
</evidence>
<dbReference type="Pfam" id="PF04263">
    <property type="entry name" value="TPK_catalytic"/>
    <property type="match status" value="1"/>
</dbReference>
<dbReference type="AlphaFoldDB" id="A0A1H6T8M2"/>
<keyword evidence="2" id="KW-0547">Nucleotide-binding</keyword>
<proteinExistence type="predicted"/>
<accession>A0A1H6T8M2</accession>
<dbReference type="GO" id="GO:0005524">
    <property type="term" value="F:ATP binding"/>
    <property type="evidence" value="ECO:0007669"/>
    <property type="project" value="UniProtKB-KW"/>
</dbReference>
<dbReference type="GO" id="GO:0006772">
    <property type="term" value="P:thiamine metabolic process"/>
    <property type="evidence" value="ECO:0007669"/>
    <property type="project" value="UniProtKB-UniRule"/>
</dbReference>
<evidence type="ECO:0000256" key="4">
    <source>
        <dbReference type="ARBA" id="ARBA00022840"/>
    </source>
</evidence>
<keyword evidence="1" id="KW-0808">Transferase</keyword>
<feature type="domain" description="Thiamin pyrophosphokinase thiamin-binding" evidence="6">
    <location>
        <begin position="130"/>
        <end position="197"/>
    </location>
</feature>
<dbReference type="SUPFAM" id="SSF63862">
    <property type="entry name" value="Thiamin pyrophosphokinase, substrate-binding domain"/>
    <property type="match status" value="1"/>
</dbReference>
<dbReference type="GO" id="GO:0016301">
    <property type="term" value="F:kinase activity"/>
    <property type="evidence" value="ECO:0007669"/>
    <property type="project" value="UniProtKB-KW"/>
</dbReference>
<evidence type="ECO:0000259" key="6">
    <source>
        <dbReference type="SMART" id="SM00983"/>
    </source>
</evidence>
<dbReference type="PANTHER" id="PTHR41299">
    <property type="entry name" value="THIAMINE PYROPHOSPHOKINASE"/>
    <property type="match status" value="1"/>
</dbReference>
<evidence type="ECO:0000256" key="3">
    <source>
        <dbReference type="ARBA" id="ARBA00022777"/>
    </source>
</evidence>
<dbReference type="Pfam" id="PF04265">
    <property type="entry name" value="TPK_B1_binding"/>
    <property type="match status" value="1"/>
</dbReference>
<dbReference type="InterPro" id="IPR007373">
    <property type="entry name" value="Thiamin_PyroPKinase_B1-bd"/>
</dbReference>
<evidence type="ECO:0000256" key="1">
    <source>
        <dbReference type="ARBA" id="ARBA00022679"/>
    </source>
</evidence>
<dbReference type="OrthoDB" id="7057856at2"/>
<sequence length="230" mass="24316">MIAPIVQVDHPVTLVGGGEVRPGAVTEALDRAPSLVAVDSGARAALAEGHQPEAVIGDFDSLDPRTRALISPDRLFPIREQETTDFDKALRHIRAPLVLGVGFLGGRVDHQLSAFNTLVRHADRPCLLLGAHELAFHLPPEIALTLPVGSTVSLFPLAGVTGASEGLKWPLQDIPFAPDGRVGTSNQVTGPVRLRMDGPGMLALVSPAALAEVMRAFLEAGHARWPSRVG</sequence>
<dbReference type="EMBL" id="FNYD01000002">
    <property type="protein sequence ID" value="SEI76341.1"/>
    <property type="molecule type" value="Genomic_DNA"/>
</dbReference>
<evidence type="ECO:0000256" key="5">
    <source>
        <dbReference type="NCBIfam" id="TIGR01378"/>
    </source>
</evidence>
<gene>
    <name evidence="7" type="ORF">SAMN05444007_102295</name>
</gene>
<keyword evidence="4" id="KW-0067">ATP-binding</keyword>
<dbReference type="InterPro" id="IPR007371">
    <property type="entry name" value="TPK_catalytic"/>
</dbReference>
<evidence type="ECO:0000256" key="2">
    <source>
        <dbReference type="ARBA" id="ARBA00022741"/>
    </source>
</evidence>
<dbReference type="STRING" id="1227549.SAMN05444007_102295"/>
<reference evidence="7 8" key="1">
    <citation type="submission" date="2016-10" db="EMBL/GenBank/DDBJ databases">
        <authorList>
            <person name="de Groot N.N."/>
        </authorList>
    </citation>
    <scope>NUCLEOTIDE SEQUENCE [LARGE SCALE GENOMIC DNA]</scope>
    <source>
        <strain evidence="7 8">DSM 29340</strain>
    </source>
</reference>
<keyword evidence="8" id="KW-1185">Reference proteome</keyword>
<dbReference type="Gene3D" id="3.40.50.10240">
    <property type="entry name" value="Thiamin pyrophosphokinase, catalytic domain"/>
    <property type="match status" value="1"/>
</dbReference>
<dbReference type="InterPro" id="IPR036759">
    <property type="entry name" value="TPK_catalytic_sf"/>
</dbReference>
<dbReference type="SMART" id="SM00983">
    <property type="entry name" value="TPK_B1_binding"/>
    <property type="match status" value="1"/>
</dbReference>
<name>A0A1H6T8M2_9RHOB</name>
<dbReference type="PANTHER" id="PTHR41299:SF1">
    <property type="entry name" value="THIAMINE PYROPHOSPHOKINASE"/>
    <property type="match status" value="1"/>
</dbReference>
<dbReference type="EC" id="2.7.6.2" evidence="5"/>
<dbReference type="RefSeq" id="WP_092362736.1">
    <property type="nucleotide sequence ID" value="NZ_BMGV01000002.1"/>
</dbReference>
<dbReference type="GO" id="GO:0030975">
    <property type="term" value="F:thiamine binding"/>
    <property type="evidence" value="ECO:0007669"/>
    <property type="project" value="InterPro"/>
</dbReference>
<dbReference type="InterPro" id="IPR053149">
    <property type="entry name" value="TPK"/>
</dbReference>